<keyword evidence="6 8" id="KW-0472">Membrane</keyword>
<dbReference type="EMBL" id="CP045309">
    <property type="protein sequence ID" value="QGL46298.1"/>
    <property type="molecule type" value="Genomic_DNA"/>
</dbReference>
<keyword evidence="10" id="KW-1185">Reference proteome</keyword>
<feature type="transmembrane region" description="Helical" evidence="8">
    <location>
        <begin position="211"/>
        <end position="233"/>
    </location>
</feature>
<dbReference type="PANTHER" id="PTHR30250">
    <property type="entry name" value="PST FAMILY PREDICTED COLANIC ACID TRANSPORTER"/>
    <property type="match status" value="1"/>
</dbReference>
<feature type="compositionally biased region" description="Basic and acidic residues" evidence="7">
    <location>
        <begin position="80"/>
        <end position="92"/>
    </location>
</feature>
<feature type="transmembrane region" description="Helical" evidence="8">
    <location>
        <begin position="522"/>
        <end position="542"/>
    </location>
</feature>
<evidence type="ECO:0000256" key="5">
    <source>
        <dbReference type="ARBA" id="ARBA00022989"/>
    </source>
</evidence>
<comment type="subcellular location">
    <subcellularLocation>
        <location evidence="1">Cell membrane</location>
        <topology evidence="1">Multi-pass membrane protein</topology>
    </subcellularLocation>
</comment>
<evidence type="ECO:0000256" key="1">
    <source>
        <dbReference type="ARBA" id="ARBA00004651"/>
    </source>
</evidence>
<evidence type="ECO:0000313" key="9">
    <source>
        <dbReference type="EMBL" id="QGL46298.1"/>
    </source>
</evidence>
<dbReference type="Proteomes" id="UP000402241">
    <property type="component" value="Chromosome"/>
</dbReference>
<feature type="transmembrane region" description="Helical" evidence="8">
    <location>
        <begin position="585"/>
        <end position="602"/>
    </location>
</feature>
<organism evidence="9 10">
    <name type="scientific">Micromonospora terminaliae</name>
    <dbReference type="NCBI Taxonomy" id="1914461"/>
    <lineage>
        <taxon>Bacteria</taxon>
        <taxon>Bacillati</taxon>
        <taxon>Actinomycetota</taxon>
        <taxon>Actinomycetes</taxon>
        <taxon>Micromonosporales</taxon>
        <taxon>Micromonosporaceae</taxon>
        <taxon>Micromonospora</taxon>
    </lineage>
</organism>
<feature type="transmembrane region" description="Helical" evidence="8">
    <location>
        <begin position="278"/>
        <end position="300"/>
    </location>
</feature>
<keyword evidence="3" id="KW-1003">Cell membrane</keyword>
<keyword evidence="5 8" id="KW-1133">Transmembrane helix</keyword>
<feature type="compositionally biased region" description="Basic and acidic residues" evidence="7">
    <location>
        <begin position="118"/>
        <end position="142"/>
    </location>
</feature>
<evidence type="ECO:0000256" key="6">
    <source>
        <dbReference type="ARBA" id="ARBA00023136"/>
    </source>
</evidence>
<dbReference type="InterPro" id="IPR050833">
    <property type="entry name" value="Poly_Biosynth_Transport"/>
</dbReference>
<evidence type="ECO:0000256" key="7">
    <source>
        <dbReference type="SAM" id="MobiDB-lite"/>
    </source>
</evidence>
<feature type="transmembrane region" description="Helical" evidence="8">
    <location>
        <begin position="608"/>
        <end position="629"/>
    </location>
</feature>
<feature type="region of interest" description="Disordered" evidence="7">
    <location>
        <begin position="116"/>
        <end position="154"/>
    </location>
</feature>
<comment type="similarity">
    <text evidence="2">Belongs to the polysaccharide synthase family.</text>
</comment>
<protein>
    <submittedName>
        <fullName evidence="9">Oligosaccharide flippase family protein</fullName>
    </submittedName>
</protein>
<evidence type="ECO:0000256" key="3">
    <source>
        <dbReference type="ARBA" id="ARBA00022475"/>
    </source>
</evidence>
<feature type="transmembrane region" description="Helical" evidence="8">
    <location>
        <begin position="378"/>
        <end position="404"/>
    </location>
</feature>
<keyword evidence="4 8" id="KW-0812">Transmembrane</keyword>
<name>A0ABX6E155_9ACTN</name>
<feature type="transmembrane region" description="Helical" evidence="8">
    <location>
        <begin position="455"/>
        <end position="474"/>
    </location>
</feature>
<feature type="transmembrane region" description="Helical" evidence="8">
    <location>
        <begin position="416"/>
        <end position="435"/>
    </location>
</feature>
<evidence type="ECO:0000313" key="10">
    <source>
        <dbReference type="Proteomes" id="UP000402241"/>
    </source>
</evidence>
<sequence length="661" mass="69810">MDARPRRRSVREQRQLLGRARTVRIDERAQRHRRDRGGIWPSAAAAAGRRDLRGGARGDRPAPGRHPRRPARLPHGGRAGAERGRGEQPGREFHPVVALVVAAARPTGGAGVAAAAAVDRRGADARGGRERPRPPPDPDGWRPARSPKAVRGCPGGGLLDVAPPSLRRRRAAPFFRHISFLAVGTVVSQATLVGASVLLARLYTPHEFGEFAVALSFATILAALATLRLEMAVPLAEDEREARAVAASALFFAVVVSLGLLVVLVAHRAVTGHTWSALGAGSSIWLVPFAVAALGALATVRMLQSRRENFRAVSLSRVTASVVQSVGQLAASPLGSLGLSAGFVVGTVWNAVSLTRRSGLRGTSWAQGRLAAAKWRRLSLFLLVPSVLNTATVGAVAPAVALFYGVASSGLFTFSARVLALPATIIGQAVSTAFFPKVAELERRGALLTSSIHRAVTGLAMVSAPIFGLVVLAGPELFGLVFGPEWRAAGEISAVLAPWLALAFISSPLSTLMTVKNQLRRLLVLSIIEASLRLGSLSVGLIDGRAMTGFIAYSLSGCLICLYYVRWSLRLAGSSLRGWLRTVRGYLLVIGGAYPALLATKGSLPIRWFGVLTAALTLLLFGWTAVWLYRHALVRAAPPAEYHAAPPAELATHGSGAGTAR</sequence>
<reference evidence="9 10" key="1">
    <citation type="submission" date="2019-10" db="EMBL/GenBank/DDBJ databases">
        <title>Genome Sequence of Micromonospora terminaliae DSM 101760.</title>
        <authorList>
            <person name="Guo L."/>
        </authorList>
    </citation>
    <scope>NUCLEOTIDE SEQUENCE [LARGE SCALE GENOMIC DNA]</scope>
    <source>
        <strain evidence="9 10">DSM 101760</strain>
    </source>
</reference>
<dbReference type="PANTHER" id="PTHR30250:SF10">
    <property type="entry name" value="LIPOPOLYSACCHARIDE BIOSYNTHESIS PROTEIN WZXC"/>
    <property type="match status" value="1"/>
</dbReference>
<feature type="compositionally biased region" description="Basic residues" evidence="7">
    <location>
        <begin position="63"/>
        <end position="72"/>
    </location>
</feature>
<gene>
    <name evidence="9" type="ORF">GCE86_04070</name>
</gene>
<evidence type="ECO:0000256" key="4">
    <source>
        <dbReference type="ARBA" id="ARBA00022692"/>
    </source>
</evidence>
<dbReference type="Pfam" id="PF13440">
    <property type="entry name" value="Polysacc_synt_3"/>
    <property type="match status" value="1"/>
</dbReference>
<feature type="transmembrane region" description="Helical" evidence="8">
    <location>
        <begin position="548"/>
        <end position="565"/>
    </location>
</feature>
<feature type="region of interest" description="Disordered" evidence="7">
    <location>
        <begin position="21"/>
        <end position="92"/>
    </location>
</feature>
<feature type="transmembrane region" description="Helical" evidence="8">
    <location>
        <begin position="494"/>
        <end position="515"/>
    </location>
</feature>
<feature type="transmembrane region" description="Helical" evidence="8">
    <location>
        <begin position="245"/>
        <end position="266"/>
    </location>
</feature>
<evidence type="ECO:0000256" key="2">
    <source>
        <dbReference type="ARBA" id="ARBA00007430"/>
    </source>
</evidence>
<evidence type="ECO:0000256" key="8">
    <source>
        <dbReference type="SAM" id="Phobius"/>
    </source>
</evidence>
<feature type="transmembrane region" description="Helical" evidence="8">
    <location>
        <begin position="178"/>
        <end position="199"/>
    </location>
</feature>
<feature type="compositionally biased region" description="Basic and acidic residues" evidence="7">
    <location>
        <begin position="48"/>
        <end position="62"/>
    </location>
</feature>
<accession>A0ABX6E155</accession>
<proteinExistence type="inferred from homology"/>